<reference evidence="2 3" key="1">
    <citation type="submission" date="2016-12" db="EMBL/GenBank/DDBJ databases">
        <title>The genomes of Aspergillus section Nigri reveals drivers in fungal speciation.</title>
        <authorList>
            <consortium name="DOE Joint Genome Institute"/>
            <person name="Vesth T.C."/>
            <person name="Nybo J."/>
            <person name="Theobald S."/>
            <person name="Brandl J."/>
            <person name="Frisvad J.C."/>
            <person name="Nielsen K.F."/>
            <person name="Lyhne E.K."/>
            <person name="Kogle M.E."/>
            <person name="Kuo A."/>
            <person name="Riley R."/>
            <person name="Clum A."/>
            <person name="Nolan M."/>
            <person name="Lipzen A."/>
            <person name="Salamov A."/>
            <person name="Henrissat B."/>
            <person name="Wiebenga A."/>
            <person name="De Vries R.P."/>
            <person name="Grigoriev I.V."/>
            <person name="Mortensen U.H."/>
            <person name="Andersen M.R."/>
            <person name="Baker S.E."/>
        </authorList>
    </citation>
    <scope>NUCLEOTIDE SEQUENCE [LARGE SCALE GENOMIC DNA]</scope>
    <source>
        <strain evidence="2 3">CBS 115572</strain>
    </source>
</reference>
<evidence type="ECO:0000313" key="3">
    <source>
        <dbReference type="Proteomes" id="UP000246702"/>
    </source>
</evidence>
<dbReference type="GeneID" id="37116625"/>
<comment type="caution">
    <text evidence="2">The sequence shown here is derived from an EMBL/GenBank/DDBJ whole genome shotgun (WGS) entry which is preliminary data.</text>
</comment>
<dbReference type="PANTHER" id="PTHR21310:SF48">
    <property type="entry name" value="AMINOGLYCOSIDE PHOSPHOTRANSFERASE DOMAIN-CONTAINING PROTEIN"/>
    <property type="match status" value="1"/>
</dbReference>
<dbReference type="Pfam" id="PF01636">
    <property type="entry name" value="APH"/>
    <property type="match status" value="1"/>
</dbReference>
<dbReference type="Proteomes" id="UP000246702">
    <property type="component" value="Unassembled WGS sequence"/>
</dbReference>
<keyword evidence="3" id="KW-1185">Reference proteome</keyword>
<evidence type="ECO:0000313" key="2">
    <source>
        <dbReference type="EMBL" id="PWY89409.1"/>
    </source>
</evidence>
<dbReference type="EMBL" id="MSFK01000011">
    <property type="protein sequence ID" value="PWY89409.1"/>
    <property type="molecule type" value="Genomic_DNA"/>
</dbReference>
<name>A0A317WSU4_9EURO</name>
<dbReference type="InterPro" id="IPR051678">
    <property type="entry name" value="AGP_Transferase"/>
</dbReference>
<protein>
    <recommendedName>
        <fullName evidence="1">Aminoglycoside phosphotransferase domain-containing protein</fullName>
    </recommendedName>
</protein>
<dbReference type="PANTHER" id="PTHR21310">
    <property type="entry name" value="AMINOGLYCOSIDE PHOSPHOTRANSFERASE-RELATED-RELATED"/>
    <property type="match status" value="1"/>
</dbReference>
<accession>A0A317WSU4</accession>
<evidence type="ECO:0000259" key="1">
    <source>
        <dbReference type="Pfam" id="PF01636"/>
    </source>
</evidence>
<dbReference type="OrthoDB" id="4177236at2759"/>
<sequence>MVTIMHDKTHLPTVAEIEAPADVLSVRTNTIKVVRAENMKFVAANSGVPVPKVHDHFVDHETGKRYIIMDYVPGTDLEKLLLSLTLVEKKTVRYFGNLTHKPYADGVLSSPHNNPMISGPFQNQEEMNQAILRKIGQSQSPHYIRLLQGMVDRTLKGHRIVFTHRDLQPKNIMVERCGLREDGSNDFEYPEFWDSCNSILYCQLKPNWLELVPDILDQYPLEYLMMRVVYASVFY</sequence>
<dbReference type="InterPro" id="IPR002575">
    <property type="entry name" value="Aminoglycoside_PTrfase"/>
</dbReference>
<proteinExistence type="predicted"/>
<dbReference type="RefSeq" id="XP_025468320.1">
    <property type="nucleotide sequence ID" value="XM_025614482.1"/>
</dbReference>
<organism evidence="2 3">
    <name type="scientific">Aspergillus sclerotioniger CBS 115572</name>
    <dbReference type="NCBI Taxonomy" id="1450535"/>
    <lineage>
        <taxon>Eukaryota</taxon>
        <taxon>Fungi</taxon>
        <taxon>Dikarya</taxon>
        <taxon>Ascomycota</taxon>
        <taxon>Pezizomycotina</taxon>
        <taxon>Eurotiomycetes</taxon>
        <taxon>Eurotiomycetidae</taxon>
        <taxon>Eurotiales</taxon>
        <taxon>Aspergillaceae</taxon>
        <taxon>Aspergillus</taxon>
        <taxon>Aspergillus subgen. Circumdati</taxon>
    </lineage>
</organism>
<dbReference type="AlphaFoldDB" id="A0A317WSU4"/>
<dbReference type="SUPFAM" id="SSF56112">
    <property type="entry name" value="Protein kinase-like (PK-like)"/>
    <property type="match status" value="1"/>
</dbReference>
<feature type="domain" description="Aminoglycoside phosphotransferase" evidence="1">
    <location>
        <begin position="39"/>
        <end position="175"/>
    </location>
</feature>
<dbReference type="InterPro" id="IPR011009">
    <property type="entry name" value="Kinase-like_dom_sf"/>
</dbReference>
<gene>
    <name evidence="2" type="ORF">BO94DRAFT_565234</name>
</gene>